<evidence type="ECO:0000256" key="2">
    <source>
        <dbReference type="ARBA" id="ARBA00022679"/>
    </source>
</evidence>
<accession>A0A4Q5MZ96</accession>
<dbReference type="InterPro" id="IPR012791">
    <property type="entry name" value="3-oxoacid_CoA-transf_B"/>
</dbReference>
<dbReference type="PANTHER" id="PTHR13707">
    <property type="entry name" value="KETOACID-COENZYME A TRANSFERASE"/>
    <property type="match status" value="1"/>
</dbReference>
<dbReference type="SMART" id="SM00882">
    <property type="entry name" value="CoA_trans"/>
    <property type="match status" value="1"/>
</dbReference>
<protein>
    <submittedName>
        <fullName evidence="3">3-oxoacid CoA-transferase subunit B</fullName>
    </submittedName>
</protein>
<organism evidence="3 4">
    <name type="scientific">Pengzhenrongella frigida</name>
    <dbReference type="NCBI Taxonomy" id="1259133"/>
    <lineage>
        <taxon>Bacteria</taxon>
        <taxon>Bacillati</taxon>
        <taxon>Actinomycetota</taxon>
        <taxon>Actinomycetes</taxon>
        <taxon>Micrococcales</taxon>
        <taxon>Pengzhenrongella</taxon>
    </lineage>
</organism>
<dbReference type="InterPro" id="IPR004165">
    <property type="entry name" value="CoA_trans_fam_I"/>
</dbReference>
<comment type="similarity">
    <text evidence="1">Belongs to the 3-oxoacid CoA-transferase subunit B family.</text>
</comment>
<keyword evidence="4" id="KW-1185">Reference proteome</keyword>
<dbReference type="PANTHER" id="PTHR13707:SF57">
    <property type="entry name" value="SUCCINYL-COA:3-KETOACID COENZYME A TRANSFERASE SUBUNIT B-RELATED"/>
    <property type="match status" value="1"/>
</dbReference>
<dbReference type="AlphaFoldDB" id="A0A4Q5MZ96"/>
<comment type="caution">
    <text evidence="3">The sequence shown here is derived from an EMBL/GenBank/DDBJ whole genome shotgun (WGS) entry which is preliminary data.</text>
</comment>
<dbReference type="SUPFAM" id="SSF100950">
    <property type="entry name" value="NagB/RpiA/CoA transferase-like"/>
    <property type="match status" value="1"/>
</dbReference>
<evidence type="ECO:0000256" key="1">
    <source>
        <dbReference type="ARBA" id="ARBA00007047"/>
    </source>
</evidence>
<evidence type="ECO:0000313" key="3">
    <source>
        <dbReference type="EMBL" id="RYV51162.1"/>
    </source>
</evidence>
<dbReference type="EMBL" id="SDWW01000020">
    <property type="protein sequence ID" value="RYV51162.1"/>
    <property type="molecule type" value="Genomic_DNA"/>
</dbReference>
<dbReference type="GO" id="GO:0008410">
    <property type="term" value="F:CoA-transferase activity"/>
    <property type="evidence" value="ECO:0007669"/>
    <property type="project" value="InterPro"/>
</dbReference>
<name>A0A4Q5MZ96_9MICO</name>
<sequence>MEARELIARRAAKELRDGQVVNLGIGIPTAVANYLPEGVELILQSENGALMFGPTPRLGAQDPDFANAGGQPITLLPGAAVFDLAASFGIIRGGFVDATILGGLEVDQEGNIANWARPIAPGKYTPGMGGAMDLLAGARRVIVTLQHSSKTGSKVLKKCTLPITGAGVVDLIVTEKAVFEVSPAGMVLIEIVDGVTVDDIRAITEADFTVSDQLCAYQV</sequence>
<dbReference type="InterPro" id="IPR037171">
    <property type="entry name" value="NagB/RpiA_transferase-like"/>
</dbReference>
<reference evidence="3 4" key="1">
    <citation type="submission" date="2019-01" db="EMBL/GenBank/DDBJ databases">
        <title>Novel species of Cellulomonas.</title>
        <authorList>
            <person name="Liu Q."/>
            <person name="Xin Y.-H."/>
        </authorList>
    </citation>
    <scope>NUCLEOTIDE SEQUENCE [LARGE SCALE GENOMIC DNA]</scope>
    <source>
        <strain evidence="3 4">HLT2-17</strain>
    </source>
</reference>
<dbReference type="OrthoDB" id="9778604at2"/>
<proteinExistence type="inferred from homology"/>
<dbReference type="Pfam" id="PF01144">
    <property type="entry name" value="CoA_trans"/>
    <property type="match status" value="1"/>
</dbReference>
<evidence type="ECO:0000313" key="4">
    <source>
        <dbReference type="Proteomes" id="UP000293764"/>
    </source>
</evidence>
<gene>
    <name evidence="3" type="ORF">EUA98_09720</name>
</gene>
<dbReference type="RefSeq" id="WP_130102485.1">
    <property type="nucleotide sequence ID" value="NZ_SDWW01000020.1"/>
</dbReference>
<dbReference type="Gene3D" id="3.40.1080.10">
    <property type="entry name" value="Glutaconate Coenzyme A-transferase"/>
    <property type="match status" value="1"/>
</dbReference>
<dbReference type="Proteomes" id="UP000293764">
    <property type="component" value="Unassembled WGS sequence"/>
</dbReference>
<dbReference type="NCBIfam" id="TIGR02428">
    <property type="entry name" value="pcaJ_scoB_fam"/>
    <property type="match status" value="1"/>
</dbReference>
<keyword evidence="2 3" id="KW-0808">Transferase</keyword>